<protein>
    <submittedName>
        <fullName evidence="1">Uncharacterized protein</fullName>
    </submittedName>
</protein>
<keyword evidence="2" id="KW-1185">Reference proteome</keyword>
<sequence>MSIKYTEHGIGLHDAIEAAGHWLRQVDGVWQSSDDAAVQAIIDGYQPPLPTLSPSQFEWLLAYTGLDAVWDALESATKGRNPEMYAMLRMQRRRGSYIWDEALRLIDVFRPHLPPGSPPLTEAALRPVWMVAATK</sequence>
<dbReference type="RefSeq" id="WP_107323656.1">
    <property type="nucleotide sequence ID" value="NZ_NHSP01000043.1"/>
</dbReference>
<reference evidence="1 2" key="1">
    <citation type="submission" date="2018-03" db="EMBL/GenBank/DDBJ databases">
        <title>Rhodobacter veldkampii.</title>
        <authorList>
            <person name="Meyer T.E."/>
            <person name="Miller S."/>
            <person name="Lodha T."/>
            <person name="Gandham S."/>
            <person name="Chintalapati S."/>
            <person name="Chintalapati V.R."/>
        </authorList>
    </citation>
    <scope>NUCLEOTIDE SEQUENCE [LARGE SCALE GENOMIC DNA]</scope>
    <source>
        <strain evidence="1 2">DSM 11550</strain>
    </source>
</reference>
<dbReference type="EMBL" id="PZKF01000003">
    <property type="protein sequence ID" value="PTE18918.1"/>
    <property type="molecule type" value="Genomic_DNA"/>
</dbReference>
<name>A0A2T4JM15_9RHOB</name>
<organism evidence="1 2">
    <name type="scientific">Phaeovulum veldkampii DSM 11550</name>
    <dbReference type="NCBI Taxonomy" id="1185920"/>
    <lineage>
        <taxon>Bacteria</taxon>
        <taxon>Pseudomonadati</taxon>
        <taxon>Pseudomonadota</taxon>
        <taxon>Alphaproteobacteria</taxon>
        <taxon>Rhodobacterales</taxon>
        <taxon>Paracoccaceae</taxon>
        <taxon>Phaeovulum</taxon>
    </lineage>
</organism>
<gene>
    <name evidence="1" type="ORF">C5F46_01780</name>
</gene>
<comment type="caution">
    <text evidence="1">The sequence shown here is derived from an EMBL/GenBank/DDBJ whole genome shotgun (WGS) entry which is preliminary data.</text>
</comment>
<accession>A0A2T4JM15</accession>
<dbReference type="Proteomes" id="UP000241899">
    <property type="component" value="Unassembled WGS sequence"/>
</dbReference>
<dbReference type="OrthoDB" id="9179684at2"/>
<evidence type="ECO:0000313" key="1">
    <source>
        <dbReference type="EMBL" id="PTE18918.1"/>
    </source>
</evidence>
<dbReference type="AlphaFoldDB" id="A0A2T4JM15"/>
<proteinExistence type="predicted"/>
<evidence type="ECO:0000313" key="2">
    <source>
        <dbReference type="Proteomes" id="UP000241899"/>
    </source>
</evidence>